<dbReference type="InterPro" id="IPR050469">
    <property type="entry name" value="Diguanylate_Cyclase"/>
</dbReference>
<evidence type="ECO:0000256" key="2">
    <source>
        <dbReference type="ARBA" id="ARBA00034247"/>
    </source>
</evidence>
<dbReference type="SUPFAM" id="SSF55073">
    <property type="entry name" value="Nucleotide cyclase"/>
    <property type="match status" value="1"/>
</dbReference>
<dbReference type="InterPro" id="IPR000160">
    <property type="entry name" value="GGDEF_dom"/>
</dbReference>
<name>A0A4Q7YNM5_9BACT</name>
<dbReference type="InterPro" id="IPR029016">
    <property type="entry name" value="GAF-like_dom_sf"/>
</dbReference>
<dbReference type="SUPFAM" id="SSF55781">
    <property type="entry name" value="GAF domain-like"/>
    <property type="match status" value="1"/>
</dbReference>
<feature type="transmembrane region" description="Helical" evidence="3">
    <location>
        <begin position="178"/>
        <end position="196"/>
    </location>
</feature>
<reference evidence="5 6" key="1">
    <citation type="submission" date="2019-02" db="EMBL/GenBank/DDBJ databases">
        <title>Genomic Encyclopedia of Archaeal and Bacterial Type Strains, Phase II (KMG-II): from individual species to whole genera.</title>
        <authorList>
            <person name="Goeker M."/>
        </authorList>
    </citation>
    <scope>NUCLEOTIDE SEQUENCE [LARGE SCALE GENOMIC DNA]</scope>
    <source>
        <strain evidence="5 6">DSM 18101</strain>
    </source>
</reference>
<evidence type="ECO:0000259" key="4">
    <source>
        <dbReference type="PROSITE" id="PS50887"/>
    </source>
</evidence>
<dbReference type="EC" id="2.7.7.65" evidence="1"/>
<dbReference type="Gene3D" id="3.30.450.40">
    <property type="match status" value="1"/>
</dbReference>
<dbReference type="OrthoDB" id="9783388at2"/>
<evidence type="ECO:0000256" key="3">
    <source>
        <dbReference type="SAM" id="Phobius"/>
    </source>
</evidence>
<protein>
    <recommendedName>
        <fullName evidence="1">diguanylate cyclase</fullName>
        <ecNumber evidence="1">2.7.7.65</ecNumber>
    </recommendedName>
</protein>
<keyword evidence="6" id="KW-1185">Reference proteome</keyword>
<sequence>MDKLPKSTAAIKLILLAALGSVLFTTGGAIFLFRNTQNLISAGRWAEHTREVLLSIQTASDLTQRTESGSRFYRVTQDEVQLSNSRRNTIQLRTRATRLRSLVADNTHQTSNLNELDTCSTALLHDLSTNPPDLVHAEAHVLHCQQTLSLMAGQEQELLKQRDETTQRRSQISTLTELGLAGICFSTMIVLFSLLLRDAILRGRVVEAAARTNQELSNSVHSLRNHGREVQLLSLARDDLQLCTDAPQVHRSAAFRFSELLSGTNGSLCIINSSRNMVETVSSWSANDTNSGIAEIFPPETCCGLRSGQFRWHAPGASQIDCNHFIGSAPRCYLCVPLVAHGDTIGILYIGCPDEAIREIVESRTEGVRQLVQLTAMALASLEMRKKLEHQSIRDGLTSLFNRHFLEIALERELARASRRKGALSVLMMDIDHFKKLNDQFGHSAGDAVLKEIAHTFSACVRTEDLICRYGGEEFTIILPDITPEATLHRAEVIRKAVANLRTELDNDLYSSVTVSIGAAIFPRDGQSSESLLRHADAALYRAKREGRNRVVMVEDSSPASV</sequence>
<dbReference type="PANTHER" id="PTHR45138">
    <property type="entry name" value="REGULATORY COMPONENTS OF SENSORY TRANSDUCTION SYSTEM"/>
    <property type="match status" value="1"/>
</dbReference>
<dbReference type="InterPro" id="IPR029787">
    <property type="entry name" value="Nucleotide_cyclase"/>
</dbReference>
<dbReference type="PROSITE" id="PS50887">
    <property type="entry name" value="GGDEF"/>
    <property type="match status" value="1"/>
</dbReference>
<proteinExistence type="predicted"/>
<evidence type="ECO:0000313" key="6">
    <source>
        <dbReference type="Proteomes" id="UP000292958"/>
    </source>
</evidence>
<dbReference type="Proteomes" id="UP000292958">
    <property type="component" value="Unassembled WGS sequence"/>
</dbReference>
<dbReference type="SMART" id="SM00267">
    <property type="entry name" value="GGDEF"/>
    <property type="match status" value="1"/>
</dbReference>
<dbReference type="CDD" id="cd01949">
    <property type="entry name" value="GGDEF"/>
    <property type="match status" value="1"/>
</dbReference>
<dbReference type="NCBIfam" id="TIGR00254">
    <property type="entry name" value="GGDEF"/>
    <property type="match status" value="1"/>
</dbReference>
<dbReference type="Pfam" id="PF00990">
    <property type="entry name" value="GGDEF"/>
    <property type="match status" value="1"/>
</dbReference>
<dbReference type="GO" id="GO:1902201">
    <property type="term" value="P:negative regulation of bacterial-type flagellum-dependent cell motility"/>
    <property type="evidence" value="ECO:0007669"/>
    <property type="project" value="TreeGrafter"/>
</dbReference>
<dbReference type="EMBL" id="SHKW01000001">
    <property type="protein sequence ID" value="RZU38948.1"/>
    <property type="molecule type" value="Genomic_DNA"/>
</dbReference>
<accession>A0A4Q7YNM5</accession>
<feature type="domain" description="GGDEF" evidence="4">
    <location>
        <begin position="422"/>
        <end position="556"/>
    </location>
</feature>
<comment type="caution">
    <text evidence="5">The sequence shown here is derived from an EMBL/GenBank/DDBJ whole genome shotgun (WGS) entry which is preliminary data.</text>
</comment>
<keyword evidence="3" id="KW-0812">Transmembrane</keyword>
<keyword evidence="3" id="KW-0472">Membrane</keyword>
<gene>
    <name evidence="5" type="ORF">BDD14_0261</name>
</gene>
<dbReference type="Gene3D" id="3.30.70.270">
    <property type="match status" value="1"/>
</dbReference>
<dbReference type="InterPro" id="IPR043128">
    <property type="entry name" value="Rev_trsase/Diguanyl_cyclase"/>
</dbReference>
<evidence type="ECO:0000256" key="1">
    <source>
        <dbReference type="ARBA" id="ARBA00012528"/>
    </source>
</evidence>
<dbReference type="GO" id="GO:0043709">
    <property type="term" value="P:cell adhesion involved in single-species biofilm formation"/>
    <property type="evidence" value="ECO:0007669"/>
    <property type="project" value="TreeGrafter"/>
</dbReference>
<evidence type="ECO:0000313" key="5">
    <source>
        <dbReference type="EMBL" id="RZU38948.1"/>
    </source>
</evidence>
<dbReference type="PANTHER" id="PTHR45138:SF9">
    <property type="entry name" value="DIGUANYLATE CYCLASE DGCM-RELATED"/>
    <property type="match status" value="1"/>
</dbReference>
<dbReference type="FunFam" id="3.30.70.270:FF:000001">
    <property type="entry name" value="Diguanylate cyclase domain protein"/>
    <property type="match status" value="1"/>
</dbReference>
<dbReference type="AlphaFoldDB" id="A0A4Q7YNM5"/>
<dbReference type="RefSeq" id="WP_130417233.1">
    <property type="nucleotide sequence ID" value="NZ_SHKW01000001.1"/>
</dbReference>
<dbReference type="GO" id="GO:0052621">
    <property type="term" value="F:diguanylate cyclase activity"/>
    <property type="evidence" value="ECO:0007669"/>
    <property type="project" value="UniProtKB-EC"/>
</dbReference>
<dbReference type="Pfam" id="PF05227">
    <property type="entry name" value="CHASE3"/>
    <property type="match status" value="1"/>
</dbReference>
<dbReference type="InterPro" id="IPR007891">
    <property type="entry name" value="CHASE3"/>
</dbReference>
<organism evidence="5 6">
    <name type="scientific">Edaphobacter modestus</name>
    <dbReference type="NCBI Taxonomy" id="388466"/>
    <lineage>
        <taxon>Bacteria</taxon>
        <taxon>Pseudomonadati</taxon>
        <taxon>Acidobacteriota</taxon>
        <taxon>Terriglobia</taxon>
        <taxon>Terriglobales</taxon>
        <taxon>Acidobacteriaceae</taxon>
        <taxon>Edaphobacter</taxon>
    </lineage>
</organism>
<dbReference type="GO" id="GO:0005886">
    <property type="term" value="C:plasma membrane"/>
    <property type="evidence" value="ECO:0007669"/>
    <property type="project" value="TreeGrafter"/>
</dbReference>
<comment type="catalytic activity">
    <reaction evidence="2">
        <text>2 GTP = 3',3'-c-di-GMP + 2 diphosphate</text>
        <dbReference type="Rhea" id="RHEA:24898"/>
        <dbReference type="ChEBI" id="CHEBI:33019"/>
        <dbReference type="ChEBI" id="CHEBI:37565"/>
        <dbReference type="ChEBI" id="CHEBI:58805"/>
        <dbReference type="EC" id="2.7.7.65"/>
    </reaction>
</comment>
<keyword evidence="3" id="KW-1133">Transmembrane helix</keyword>